<dbReference type="PROSITE" id="PS00356">
    <property type="entry name" value="HTH_LACI_1"/>
    <property type="match status" value="1"/>
</dbReference>
<evidence type="ECO:0000313" key="4">
    <source>
        <dbReference type="EMBL" id="SDJ02404.1"/>
    </source>
</evidence>
<dbReference type="SUPFAM" id="SSF53822">
    <property type="entry name" value="Periplasmic binding protein-like I"/>
    <property type="match status" value="1"/>
</dbReference>
<dbReference type="OrthoDB" id="4013327at2"/>
<dbReference type="PANTHER" id="PTHR30146">
    <property type="entry name" value="LACI-RELATED TRANSCRIPTIONAL REPRESSOR"/>
    <property type="match status" value="1"/>
</dbReference>
<dbReference type="Gene3D" id="3.40.50.2300">
    <property type="match status" value="2"/>
</dbReference>
<dbReference type="CDD" id="cd06267">
    <property type="entry name" value="PBP1_LacI_sugar_binding-like"/>
    <property type="match status" value="1"/>
</dbReference>
<dbReference type="PANTHER" id="PTHR30146:SF153">
    <property type="entry name" value="LACTOSE OPERON REPRESSOR"/>
    <property type="match status" value="1"/>
</dbReference>
<reference evidence="5" key="1">
    <citation type="submission" date="2016-10" db="EMBL/GenBank/DDBJ databases">
        <authorList>
            <person name="Varghese N."/>
            <person name="Submissions S."/>
        </authorList>
    </citation>
    <scope>NUCLEOTIDE SEQUENCE [LARGE SCALE GENOMIC DNA]</scope>
    <source>
        <strain evidence="5">CGMCC 1.10783</strain>
    </source>
</reference>
<proteinExistence type="predicted"/>
<dbReference type="PROSITE" id="PS50932">
    <property type="entry name" value="HTH_LACI_2"/>
    <property type="match status" value="1"/>
</dbReference>
<dbReference type="InterPro" id="IPR046335">
    <property type="entry name" value="LacI/GalR-like_sensor"/>
</dbReference>
<keyword evidence="5" id="KW-1185">Reference proteome</keyword>
<dbReference type="SMART" id="SM00354">
    <property type="entry name" value="HTH_LACI"/>
    <property type="match status" value="1"/>
</dbReference>
<dbReference type="InterPro" id="IPR000843">
    <property type="entry name" value="HTH_LacI"/>
</dbReference>
<dbReference type="STRING" id="1045773.SAMN05216555_106135"/>
<evidence type="ECO:0000256" key="3">
    <source>
        <dbReference type="ARBA" id="ARBA00023163"/>
    </source>
</evidence>
<accession>A0A1G8QC79</accession>
<sequence>MRQGSKPTIRDVAERAGVSLTTVSYVLSGRLGGTTRISEPTKQRVQEAVRELGYVANRAARGMRRGKTELVAVAIGNLEWPWDRALAAAAARVLPQHGYQPVVLLGDAWRQFMLSGGADGVILGFIQESVTKDETMLELARRGVPQVVISEVMQPAGFDVLAPEPADGIAAGMDFLTAHHRRIACIRRADESRRAIPSRYSGYVAGLERAGLPVDPELVRTSHHRKDVAYQAALDLLQLPDRPTAIFASDDMEALQAIRAAFRLGLRVPEDVQVVGVGNSTEGQESDPALTTVGPEPIFDRVVNMLVDRLESGSTGEGVRVPAPWTLHLRGTTLQD</sequence>
<dbReference type="SUPFAM" id="SSF47413">
    <property type="entry name" value="lambda repressor-like DNA-binding domains"/>
    <property type="match status" value="1"/>
</dbReference>
<dbReference type="InterPro" id="IPR028082">
    <property type="entry name" value="Peripla_BP_I"/>
</dbReference>
<dbReference type="AlphaFoldDB" id="A0A1G8QC79"/>
<dbReference type="CDD" id="cd01392">
    <property type="entry name" value="HTH_LacI"/>
    <property type="match status" value="1"/>
</dbReference>
<dbReference type="GO" id="GO:0000976">
    <property type="term" value="F:transcription cis-regulatory region binding"/>
    <property type="evidence" value="ECO:0007669"/>
    <property type="project" value="TreeGrafter"/>
</dbReference>
<dbReference type="Pfam" id="PF00356">
    <property type="entry name" value="LacI"/>
    <property type="match status" value="1"/>
</dbReference>
<keyword evidence="3" id="KW-0804">Transcription</keyword>
<keyword evidence="2" id="KW-0238">DNA-binding</keyword>
<dbReference type="RefSeq" id="WP_074588605.1">
    <property type="nucleotide sequence ID" value="NZ_FNEI01000006.1"/>
</dbReference>
<dbReference type="InterPro" id="IPR010982">
    <property type="entry name" value="Lambda_DNA-bd_dom_sf"/>
</dbReference>
<keyword evidence="1" id="KW-0805">Transcription regulation</keyword>
<protein>
    <submittedName>
        <fullName evidence="4">LacI family transcriptional regulator</fullName>
    </submittedName>
</protein>
<dbReference type="Gene3D" id="1.10.260.40">
    <property type="entry name" value="lambda repressor-like DNA-binding domains"/>
    <property type="match status" value="1"/>
</dbReference>
<dbReference type="EMBL" id="FNEI01000006">
    <property type="protein sequence ID" value="SDJ02404.1"/>
    <property type="molecule type" value="Genomic_DNA"/>
</dbReference>
<dbReference type="Pfam" id="PF13377">
    <property type="entry name" value="Peripla_BP_3"/>
    <property type="match status" value="1"/>
</dbReference>
<organism evidence="4 5">
    <name type="scientific">Arthrobacter cupressi</name>
    <dbReference type="NCBI Taxonomy" id="1045773"/>
    <lineage>
        <taxon>Bacteria</taxon>
        <taxon>Bacillati</taxon>
        <taxon>Actinomycetota</taxon>
        <taxon>Actinomycetes</taxon>
        <taxon>Micrococcales</taxon>
        <taxon>Micrococcaceae</taxon>
        <taxon>Arthrobacter</taxon>
    </lineage>
</organism>
<name>A0A1G8QC79_9MICC</name>
<evidence type="ECO:0000256" key="1">
    <source>
        <dbReference type="ARBA" id="ARBA00023015"/>
    </source>
</evidence>
<gene>
    <name evidence="4" type="ORF">SAMN05216555_106135</name>
</gene>
<dbReference type="GO" id="GO:0003700">
    <property type="term" value="F:DNA-binding transcription factor activity"/>
    <property type="evidence" value="ECO:0007669"/>
    <property type="project" value="TreeGrafter"/>
</dbReference>
<evidence type="ECO:0000256" key="2">
    <source>
        <dbReference type="ARBA" id="ARBA00023125"/>
    </source>
</evidence>
<evidence type="ECO:0000313" key="5">
    <source>
        <dbReference type="Proteomes" id="UP000182130"/>
    </source>
</evidence>
<dbReference type="Proteomes" id="UP000182130">
    <property type="component" value="Unassembled WGS sequence"/>
</dbReference>